<gene>
    <name evidence="7" type="ORF">EQP59_10560</name>
</gene>
<keyword evidence="7" id="KW-0436">Ligase</keyword>
<keyword evidence="3 5" id="KW-1133">Transmembrane helix</keyword>
<dbReference type="GO" id="GO:0016020">
    <property type="term" value="C:membrane"/>
    <property type="evidence" value="ECO:0007669"/>
    <property type="project" value="UniProtKB-SubCell"/>
</dbReference>
<feature type="transmembrane region" description="Helical" evidence="5">
    <location>
        <begin position="99"/>
        <end position="115"/>
    </location>
</feature>
<dbReference type="RefSeq" id="WP_128502188.1">
    <property type="nucleotide sequence ID" value="NZ_CP035107.1"/>
</dbReference>
<evidence type="ECO:0000259" key="6">
    <source>
        <dbReference type="Pfam" id="PF04932"/>
    </source>
</evidence>
<feature type="transmembrane region" description="Helical" evidence="5">
    <location>
        <begin position="315"/>
        <end position="335"/>
    </location>
</feature>
<evidence type="ECO:0000256" key="4">
    <source>
        <dbReference type="ARBA" id="ARBA00023136"/>
    </source>
</evidence>
<feature type="transmembrane region" description="Helical" evidence="5">
    <location>
        <begin position="122"/>
        <end position="143"/>
    </location>
</feature>
<feature type="transmembrane region" description="Helical" evidence="5">
    <location>
        <begin position="45"/>
        <end position="67"/>
    </location>
</feature>
<keyword evidence="4 5" id="KW-0472">Membrane</keyword>
<dbReference type="EMBL" id="CP035107">
    <property type="protein sequence ID" value="QAR31750.1"/>
    <property type="molecule type" value="Genomic_DNA"/>
</dbReference>
<evidence type="ECO:0000256" key="2">
    <source>
        <dbReference type="ARBA" id="ARBA00022692"/>
    </source>
</evidence>
<feature type="transmembrane region" description="Helical" evidence="5">
    <location>
        <begin position="425"/>
        <end position="458"/>
    </location>
</feature>
<dbReference type="InterPro" id="IPR007016">
    <property type="entry name" value="O-antigen_ligase-rel_domated"/>
</dbReference>
<evidence type="ECO:0000256" key="3">
    <source>
        <dbReference type="ARBA" id="ARBA00022989"/>
    </source>
</evidence>
<feature type="transmembrane region" description="Helical" evidence="5">
    <location>
        <begin position="241"/>
        <end position="258"/>
    </location>
</feature>
<sequence>MKFWLSSLNQKNYLIATLFPLFIFIIFNSILYFSGYNYEIFDLKWLAIIGNIYIFSIFSWWFVGFLVKHKSYFRDFRFWVPILLSLATILWFYSYKATAHASYIIAIIAMLYGIYKRDFYKISPSLIFLSLYALLQFMGLLWVKDISLNENQWIIEDQIPLLILPVVLCFYRLNAKDISIFCSIIFKFCLVLLIWYWIAYVLICHSAEISFLSCFGFRKDYLAPESPFGVLCFHTQKHYSFIVWLLTIVGGTGYASYYQNKSGFISKGELFIYFLFLFCFINILQVRLAQVVFFILLLVIICFEMLKSWNLRNVLIISISALSIGIFGFIFLFNYTHFFQDETRNILYSSTLAQIQENPWFGSGTLSEQSIISKTTLDPDLFKHLHNDFLMAYARHGVLGLVFLCLFLISYAWESFKLKDYRMFFFLLPTFFLMLVDSAFFYQKTIALTCIFIGVLYVSPKRNLA</sequence>
<feature type="transmembrane region" description="Helical" evidence="5">
    <location>
        <begin position="270"/>
        <end position="303"/>
    </location>
</feature>
<dbReference type="Proteomes" id="UP000287701">
    <property type="component" value="Chromosome"/>
</dbReference>
<dbReference type="GO" id="GO:0016874">
    <property type="term" value="F:ligase activity"/>
    <property type="evidence" value="ECO:0007669"/>
    <property type="project" value="UniProtKB-KW"/>
</dbReference>
<feature type="transmembrane region" description="Helical" evidence="5">
    <location>
        <begin position="12"/>
        <end position="33"/>
    </location>
</feature>
<accession>A0A3R5XUX6</accession>
<dbReference type="AlphaFoldDB" id="A0A3R5XUX6"/>
<feature type="transmembrane region" description="Helical" evidence="5">
    <location>
        <begin position="178"/>
        <end position="203"/>
    </location>
</feature>
<proteinExistence type="predicted"/>
<organism evidence="7 8">
    <name type="scientific">Ornithobacterium rhinotracheale</name>
    <dbReference type="NCBI Taxonomy" id="28251"/>
    <lineage>
        <taxon>Bacteria</taxon>
        <taxon>Pseudomonadati</taxon>
        <taxon>Bacteroidota</taxon>
        <taxon>Flavobacteriia</taxon>
        <taxon>Flavobacteriales</taxon>
        <taxon>Weeksellaceae</taxon>
        <taxon>Ornithobacterium</taxon>
    </lineage>
</organism>
<name>A0A3R5XUX6_ORNRH</name>
<reference evidence="7 8" key="1">
    <citation type="submission" date="2019-01" db="EMBL/GenBank/DDBJ databases">
        <title>Whole Genome of Ornithobacterium rhinotracheale FARPER-174b.</title>
        <authorList>
            <person name="Tataje-Lavanda L.A."/>
            <person name="Montalvan A."/>
            <person name="Montesinos R."/>
            <person name="Zimic M."/>
            <person name="Fernandez-Sanchez M."/>
            <person name="Fernandez-Diaz M."/>
        </authorList>
    </citation>
    <scope>NUCLEOTIDE SEQUENCE [LARGE SCALE GENOMIC DNA]</scope>
    <source>
        <strain evidence="7 8">FARPER-174b</strain>
    </source>
</reference>
<evidence type="ECO:0000256" key="1">
    <source>
        <dbReference type="ARBA" id="ARBA00004141"/>
    </source>
</evidence>
<protein>
    <submittedName>
        <fullName evidence="7">O-antigen ligase domain-containing protein</fullName>
    </submittedName>
</protein>
<feature type="domain" description="O-antigen ligase-related" evidence="6">
    <location>
        <begin position="273"/>
        <end position="404"/>
    </location>
</feature>
<evidence type="ECO:0000313" key="8">
    <source>
        <dbReference type="Proteomes" id="UP000287701"/>
    </source>
</evidence>
<keyword evidence="2 5" id="KW-0812">Transmembrane</keyword>
<feature type="transmembrane region" description="Helical" evidence="5">
    <location>
        <begin position="393"/>
        <end position="413"/>
    </location>
</feature>
<dbReference type="Pfam" id="PF04932">
    <property type="entry name" value="Wzy_C"/>
    <property type="match status" value="1"/>
</dbReference>
<feature type="transmembrane region" description="Helical" evidence="5">
    <location>
        <begin position="76"/>
        <end position="93"/>
    </location>
</feature>
<evidence type="ECO:0000256" key="5">
    <source>
        <dbReference type="SAM" id="Phobius"/>
    </source>
</evidence>
<evidence type="ECO:0000313" key="7">
    <source>
        <dbReference type="EMBL" id="QAR31750.1"/>
    </source>
</evidence>
<comment type="subcellular location">
    <subcellularLocation>
        <location evidence="1">Membrane</location>
        <topology evidence="1">Multi-pass membrane protein</topology>
    </subcellularLocation>
</comment>
<dbReference type="OrthoDB" id="9893000at2"/>